<dbReference type="Pfam" id="PF13145">
    <property type="entry name" value="Rotamase_2"/>
    <property type="match status" value="1"/>
</dbReference>
<evidence type="ECO:0000256" key="7">
    <source>
        <dbReference type="SAM" id="MobiDB-lite"/>
    </source>
</evidence>
<evidence type="ECO:0000256" key="6">
    <source>
        <dbReference type="ARBA" id="ARBA00023235"/>
    </source>
</evidence>
<evidence type="ECO:0000256" key="3">
    <source>
        <dbReference type="ARBA" id="ARBA00013194"/>
    </source>
</evidence>
<proteinExistence type="inferred from homology"/>
<feature type="signal peptide" evidence="8">
    <location>
        <begin position="1"/>
        <end position="27"/>
    </location>
</feature>
<evidence type="ECO:0000256" key="1">
    <source>
        <dbReference type="ARBA" id="ARBA00000971"/>
    </source>
</evidence>
<name>A0ABT2BKN9_9BURK</name>
<evidence type="ECO:0000256" key="8">
    <source>
        <dbReference type="SAM" id="SignalP"/>
    </source>
</evidence>
<sequence length="333" mass="35297">MNNTSKSTHKRAAGTALVLLAALLAGCGDKAKESKPGQALARVDGSEITVLQLNEELARAGVPASQQQAASKQLLQALIDRQLLENEAAKEKLDRDPKVMQAIDRARALIIAQAYMAKKVGATQRPNSTEVEEYFNKHPEFFTNRKRFDMNELVIPAASLTPDLRKAADGARSLEEVAVWLDAHKVKYAKSQVSRTSSDLPPQVSQKLLSLPKGQIFVVNEGDRAMLISIADVKDAPVTLDVAGPQIEQALAGEKNKELAAAEIKRLRTNARIEYLNKDLALDPNAPAANPAQSVAGTAQAAPAPGAAAQGAPAAGQAGVDKAALDRGVAGLK</sequence>
<keyword evidence="11" id="KW-1185">Reference proteome</keyword>
<dbReference type="Gene3D" id="1.10.8.1040">
    <property type="match status" value="1"/>
</dbReference>
<feature type="chain" id="PRO_5045327030" description="peptidylprolyl isomerase" evidence="8">
    <location>
        <begin position="28"/>
        <end position="333"/>
    </location>
</feature>
<dbReference type="NCBIfam" id="TIGR02925">
    <property type="entry name" value="cis_trans_EpsD"/>
    <property type="match status" value="1"/>
</dbReference>
<comment type="caution">
    <text evidence="10">The sequence shown here is derived from an EMBL/GenBank/DDBJ whole genome shotgun (WGS) entry which is preliminary data.</text>
</comment>
<dbReference type="SUPFAM" id="SSF109998">
    <property type="entry name" value="Triger factor/SurA peptide-binding domain-like"/>
    <property type="match status" value="1"/>
</dbReference>
<evidence type="ECO:0000313" key="11">
    <source>
        <dbReference type="Proteomes" id="UP001205861"/>
    </source>
</evidence>
<gene>
    <name evidence="10" type="ORF">NX773_10745</name>
</gene>
<protein>
    <recommendedName>
        <fullName evidence="3">peptidylprolyl isomerase</fullName>
        <ecNumber evidence="3">5.2.1.8</ecNumber>
    </recommendedName>
</protein>
<evidence type="ECO:0000259" key="9">
    <source>
        <dbReference type="Pfam" id="PF13145"/>
    </source>
</evidence>
<dbReference type="PROSITE" id="PS51257">
    <property type="entry name" value="PROKAR_LIPOPROTEIN"/>
    <property type="match status" value="1"/>
</dbReference>
<evidence type="ECO:0000256" key="2">
    <source>
        <dbReference type="ARBA" id="ARBA00007656"/>
    </source>
</evidence>
<dbReference type="InterPro" id="IPR014274">
    <property type="entry name" value="PPIase_EpsD"/>
</dbReference>
<dbReference type="GO" id="GO:0003755">
    <property type="term" value="F:peptidyl-prolyl cis-trans isomerase activity"/>
    <property type="evidence" value="ECO:0007669"/>
    <property type="project" value="UniProtKB-EC"/>
</dbReference>
<dbReference type="InterPro" id="IPR000297">
    <property type="entry name" value="PPIase_PpiC"/>
</dbReference>
<comment type="similarity">
    <text evidence="2">Belongs to the PpiC/parvulin rotamase family.</text>
</comment>
<keyword evidence="6 10" id="KW-0413">Isomerase</keyword>
<dbReference type="EMBL" id="JANUGV010000002">
    <property type="protein sequence ID" value="MCS0608640.1"/>
    <property type="molecule type" value="Genomic_DNA"/>
</dbReference>
<dbReference type="InterPro" id="IPR027304">
    <property type="entry name" value="Trigger_fact/SurA_dom_sf"/>
</dbReference>
<evidence type="ECO:0000256" key="4">
    <source>
        <dbReference type="ARBA" id="ARBA00022729"/>
    </source>
</evidence>
<accession>A0ABT2BKN9</accession>
<dbReference type="PANTHER" id="PTHR47245">
    <property type="entry name" value="PEPTIDYLPROLYL ISOMERASE"/>
    <property type="match status" value="1"/>
</dbReference>
<comment type="catalytic activity">
    <reaction evidence="1">
        <text>[protein]-peptidylproline (omega=180) = [protein]-peptidylproline (omega=0)</text>
        <dbReference type="Rhea" id="RHEA:16237"/>
        <dbReference type="Rhea" id="RHEA-COMP:10747"/>
        <dbReference type="Rhea" id="RHEA-COMP:10748"/>
        <dbReference type="ChEBI" id="CHEBI:83833"/>
        <dbReference type="ChEBI" id="CHEBI:83834"/>
        <dbReference type="EC" id="5.2.1.8"/>
    </reaction>
</comment>
<dbReference type="PANTHER" id="PTHR47245:SF1">
    <property type="entry name" value="FOLDASE PROTEIN PRSA"/>
    <property type="match status" value="1"/>
</dbReference>
<keyword evidence="5" id="KW-0697">Rotamase</keyword>
<dbReference type="Proteomes" id="UP001205861">
    <property type="component" value="Unassembled WGS sequence"/>
</dbReference>
<feature type="domain" description="PpiC" evidence="9">
    <location>
        <begin position="128"/>
        <end position="241"/>
    </location>
</feature>
<evidence type="ECO:0000256" key="5">
    <source>
        <dbReference type="ARBA" id="ARBA00023110"/>
    </source>
</evidence>
<dbReference type="InterPro" id="IPR050245">
    <property type="entry name" value="PrsA_foldase"/>
</dbReference>
<keyword evidence="4 8" id="KW-0732">Signal</keyword>
<dbReference type="Pfam" id="PF13624">
    <property type="entry name" value="SurA_N_3"/>
    <property type="match status" value="1"/>
</dbReference>
<dbReference type="EC" id="5.2.1.8" evidence="3"/>
<feature type="region of interest" description="Disordered" evidence="7">
    <location>
        <begin position="282"/>
        <end position="317"/>
    </location>
</feature>
<organism evidence="10 11">
    <name type="scientific">Massilia solisilvae</name>
    <dbReference type="NCBI Taxonomy" id="1811225"/>
    <lineage>
        <taxon>Bacteria</taxon>
        <taxon>Pseudomonadati</taxon>
        <taxon>Pseudomonadota</taxon>
        <taxon>Betaproteobacteria</taxon>
        <taxon>Burkholderiales</taxon>
        <taxon>Oxalobacteraceae</taxon>
        <taxon>Telluria group</taxon>
        <taxon>Massilia</taxon>
    </lineage>
</organism>
<evidence type="ECO:0000313" key="10">
    <source>
        <dbReference type="EMBL" id="MCS0608640.1"/>
    </source>
</evidence>
<reference evidence="10 11" key="1">
    <citation type="submission" date="2022-08" db="EMBL/GenBank/DDBJ databases">
        <title>Reclassification of Massilia species as members of the genera Telluria, Duganella, Pseudoduganella, Mokoshia gen. nov. and Zemynaea gen. nov. using orthogonal and non-orthogonal genome-based approaches.</title>
        <authorList>
            <person name="Bowman J.P."/>
        </authorList>
    </citation>
    <scope>NUCLEOTIDE SEQUENCE [LARGE SCALE GENOMIC DNA]</scope>
    <source>
        <strain evidence="10 11">JCM 31607</strain>
    </source>
</reference>